<proteinExistence type="predicted"/>
<dbReference type="AlphaFoldDB" id="A0A254TIC4"/>
<evidence type="ECO:0000256" key="4">
    <source>
        <dbReference type="ARBA" id="ARBA00022989"/>
    </source>
</evidence>
<feature type="transmembrane region" description="Helical" evidence="6">
    <location>
        <begin position="99"/>
        <end position="118"/>
    </location>
</feature>
<dbReference type="NCBIfam" id="TIGR04408">
    <property type="entry name" value="LptG_lptG"/>
    <property type="match status" value="1"/>
</dbReference>
<keyword evidence="2" id="KW-1003">Cell membrane</keyword>
<evidence type="ECO:0000256" key="6">
    <source>
        <dbReference type="SAM" id="Phobius"/>
    </source>
</evidence>
<evidence type="ECO:0000313" key="7">
    <source>
        <dbReference type="EMBL" id="OWW22381.1"/>
    </source>
</evidence>
<dbReference type="GO" id="GO:0015920">
    <property type="term" value="P:lipopolysaccharide transport"/>
    <property type="evidence" value="ECO:0007669"/>
    <property type="project" value="TreeGrafter"/>
</dbReference>
<gene>
    <name evidence="7" type="ORF">AYR66_25680</name>
</gene>
<feature type="transmembrane region" description="Helical" evidence="6">
    <location>
        <begin position="50"/>
        <end position="78"/>
    </location>
</feature>
<name>A0A254TIC4_9BURK</name>
<organism evidence="7 8">
    <name type="scientific">Noviherbaspirillum denitrificans</name>
    <dbReference type="NCBI Taxonomy" id="1968433"/>
    <lineage>
        <taxon>Bacteria</taxon>
        <taxon>Pseudomonadati</taxon>
        <taxon>Pseudomonadota</taxon>
        <taxon>Betaproteobacteria</taxon>
        <taxon>Burkholderiales</taxon>
        <taxon>Oxalobacteraceae</taxon>
        <taxon>Noviherbaspirillum</taxon>
    </lineage>
</organism>
<feature type="transmembrane region" description="Helical" evidence="6">
    <location>
        <begin position="351"/>
        <end position="372"/>
    </location>
</feature>
<evidence type="ECO:0000256" key="1">
    <source>
        <dbReference type="ARBA" id="ARBA00004651"/>
    </source>
</evidence>
<sequence>MRVLDRYVSREVTAAVAFALVAFLALFAFFDLIGELPQVGRGGYELQHAFLYVAMGLPGYVYDLMPIAALIGTIYALAQLAARSEFTIMRASGLSTGRAGWMLAKVGIVFVLFTFLFGEVIAPASSEMGERLKLQAQGSTVSKEFRTGLWTKDVIRQDGVDGEPIGSRFLNVADVTPDGQLQGVKMYEFDRDFHLTAVVTADRADYRNNNTWRLANVTETVFPHNATDVTAVVTTRKLNARDLVSEITPDILSVLFADPDRMSAYGLATYTRHLAENKQTTERYEIAFWKKLFYPLAVLVMMALALPFAYLHFRAGGVSLKIFIGIMIGVSFQLLNSLFSHLGLLNTWPPLATAVLPSATFLLVAIAALLWVQKH</sequence>
<feature type="transmembrane region" description="Helical" evidence="6">
    <location>
        <begin position="292"/>
        <end position="311"/>
    </location>
</feature>
<keyword evidence="5 6" id="KW-0472">Membrane</keyword>
<protein>
    <submittedName>
        <fullName evidence="7">LPS export ABC transporter permease LptG</fullName>
    </submittedName>
</protein>
<evidence type="ECO:0000256" key="2">
    <source>
        <dbReference type="ARBA" id="ARBA00022475"/>
    </source>
</evidence>
<reference evidence="7 8" key="1">
    <citation type="submission" date="2016-02" db="EMBL/GenBank/DDBJ databases">
        <authorList>
            <person name="Wen L."/>
            <person name="He K."/>
            <person name="Yang H."/>
        </authorList>
    </citation>
    <scope>NUCLEOTIDE SEQUENCE [LARGE SCALE GENOMIC DNA]</scope>
    <source>
        <strain evidence="7 8">TSA40</strain>
    </source>
</reference>
<evidence type="ECO:0000313" key="8">
    <source>
        <dbReference type="Proteomes" id="UP000197535"/>
    </source>
</evidence>
<accession>A0A254TIC4</accession>
<dbReference type="PANTHER" id="PTHR33529">
    <property type="entry name" value="SLR0882 PROTEIN-RELATED"/>
    <property type="match status" value="1"/>
</dbReference>
<dbReference type="RefSeq" id="WP_088709204.1">
    <property type="nucleotide sequence ID" value="NZ_LSTO01000001.1"/>
</dbReference>
<keyword evidence="8" id="KW-1185">Reference proteome</keyword>
<dbReference type="OrthoDB" id="9776227at2"/>
<evidence type="ECO:0000256" key="3">
    <source>
        <dbReference type="ARBA" id="ARBA00022692"/>
    </source>
</evidence>
<comment type="subcellular location">
    <subcellularLocation>
        <location evidence="1">Cell membrane</location>
        <topology evidence="1">Multi-pass membrane protein</topology>
    </subcellularLocation>
</comment>
<dbReference type="EMBL" id="LSTO01000001">
    <property type="protein sequence ID" value="OWW22381.1"/>
    <property type="molecule type" value="Genomic_DNA"/>
</dbReference>
<dbReference type="GO" id="GO:0055085">
    <property type="term" value="P:transmembrane transport"/>
    <property type="evidence" value="ECO:0007669"/>
    <property type="project" value="InterPro"/>
</dbReference>
<comment type="caution">
    <text evidence="7">The sequence shown here is derived from an EMBL/GenBank/DDBJ whole genome shotgun (WGS) entry which is preliminary data.</text>
</comment>
<dbReference type="PANTHER" id="PTHR33529:SF2">
    <property type="entry name" value="LIPOPOLYSACCHARIDE EXPORT SYSTEM PERMEASE PROTEIN LPTG"/>
    <property type="match status" value="1"/>
</dbReference>
<keyword evidence="3 6" id="KW-0812">Transmembrane</keyword>
<dbReference type="Pfam" id="PF03739">
    <property type="entry name" value="LptF_LptG"/>
    <property type="match status" value="1"/>
</dbReference>
<dbReference type="InterPro" id="IPR030923">
    <property type="entry name" value="LptG"/>
</dbReference>
<dbReference type="Proteomes" id="UP000197535">
    <property type="component" value="Unassembled WGS sequence"/>
</dbReference>
<dbReference type="InterPro" id="IPR005495">
    <property type="entry name" value="LptG/LptF_permease"/>
</dbReference>
<evidence type="ECO:0000256" key="5">
    <source>
        <dbReference type="ARBA" id="ARBA00023136"/>
    </source>
</evidence>
<feature type="transmembrane region" description="Helical" evidence="6">
    <location>
        <begin position="12"/>
        <end position="30"/>
    </location>
</feature>
<feature type="transmembrane region" description="Helical" evidence="6">
    <location>
        <begin position="318"/>
        <end position="339"/>
    </location>
</feature>
<keyword evidence="4 6" id="KW-1133">Transmembrane helix</keyword>
<dbReference type="GO" id="GO:0043190">
    <property type="term" value="C:ATP-binding cassette (ABC) transporter complex"/>
    <property type="evidence" value="ECO:0007669"/>
    <property type="project" value="InterPro"/>
</dbReference>